<proteinExistence type="predicted"/>
<dbReference type="FunFam" id="3.20.20.100:FF:000064">
    <property type="entry name" value="Aldo-keto reductase 1a"/>
    <property type="match status" value="1"/>
</dbReference>
<comment type="caution">
    <text evidence="3">The sequence shown here is derived from an EMBL/GenBank/DDBJ whole genome shotgun (WGS) entry which is preliminary data.</text>
</comment>
<sequence>MLFSRKWRTLALGMLTVTILCNVLVLKQMPDSPSRSMKAVKNPKDLHSEPHVSRDSTSRKLGFTNTTTSKVTKRWVYSIGAASERRSNSKASQSSGARANSDTTAQGSSSQSESSEQLYMSHPRFGQQSLPSQSADGQATAGIAAGSDAGTRAAAEEVGNIASSLRGNASEARPQNLVQLSEAFRQQQEQLAAVVKATGNASEGKVATKPEQRDRAPRLEDALHGKAPVLEDVSSLPHEGLPAQIIQAYPGQSVLTQQQQKRLDAERGQAAEEHAAFASLAKAGKQASAAQNASEVPQQVFADVATLPRAPVEQGNQTAPGLTQPAQNVSADTTCFDEEAGCPAWAEGDGCIQTGPGFMLEKCRRSCQVCGQPYTRRAPGKVTLNNGVEMPLVGFGTAGLGAETKQAVAWALQAGYRLLDSAQAHEWYREDLVGQAVIESGIPREELFLTSKLHPRHHGYDAAMIQFTRSISALATEYVDLFLLHYPACWPELCGAGTAPAGRWQDSWKALETLVDKGLIRAIGVSNFDIDELAELLAMARIKPALVQRHSDPLSADAATQALCRLAGVQYQGYSTLGSQWLMQGFARNVVLQNAVVQAVAQEAGRDAAQVVLKWALQHGQAVVPRSSKQERIAANRELDFELSDAQMRRIDALDGIVVPEAA</sequence>
<feature type="region of interest" description="Disordered" evidence="1">
    <location>
        <begin position="31"/>
        <end position="65"/>
    </location>
</feature>
<dbReference type="Gene3D" id="3.20.20.100">
    <property type="entry name" value="NADP-dependent oxidoreductase domain"/>
    <property type="match status" value="1"/>
</dbReference>
<dbReference type="SMART" id="SM00254">
    <property type="entry name" value="ShKT"/>
    <property type="match status" value="1"/>
</dbReference>
<feature type="compositionally biased region" description="Polar residues" evidence="1">
    <location>
        <begin position="126"/>
        <end position="137"/>
    </location>
</feature>
<dbReference type="PRINTS" id="PR00069">
    <property type="entry name" value="ALDKETRDTASE"/>
</dbReference>
<feature type="compositionally biased region" description="Low complexity" evidence="1">
    <location>
        <begin position="108"/>
        <end position="117"/>
    </location>
</feature>
<feature type="compositionally biased region" description="Polar residues" evidence="1">
    <location>
        <begin position="89"/>
        <end position="107"/>
    </location>
</feature>
<feature type="domain" description="ShKT" evidence="2">
    <location>
        <begin position="335"/>
        <end position="370"/>
    </location>
</feature>
<dbReference type="PROSITE" id="PS00062">
    <property type="entry name" value="ALDOKETO_REDUCTASE_2"/>
    <property type="match status" value="1"/>
</dbReference>
<protein>
    <recommendedName>
        <fullName evidence="2">ShKT domain-containing protein</fullName>
    </recommendedName>
</protein>
<dbReference type="EMBL" id="CAUYUE010000007">
    <property type="protein sequence ID" value="CAK0782429.1"/>
    <property type="molecule type" value="Genomic_DNA"/>
</dbReference>
<dbReference type="Pfam" id="PF00248">
    <property type="entry name" value="Aldo_ket_red"/>
    <property type="match status" value="1"/>
</dbReference>
<dbReference type="InterPro" id="IPR018170">
    <property type="entry name" value="Aldo/ket_reductase_CS"/>
</dbReference>
<gene>
    <name evidence="3" type="ORF">CVIRNUC_005683</name>
</gene>
<reference evidence="3 4" key="1">
    <citation type="submission" date="2023-10" db="EMBL/GenBank/DDBJ databases">
        <authorList>
            <person name="Maclean D."/>
            <person name="Macfadyen A."/>
        </authorList>
    </citation>
    <scope>NUCLEOTIDE SEQUENCE [LARGE SCALE GENOMIC DNA]</scope>
</reference>
<dbReference type="InterPro" id="IPR020471">
    <property type="entry name" value="AKR"/>
</dbReference>
<organism evidence="3 4">
    <name type="scientific">Coccomyxa viridis</name>
    <dbReference type="NCBI Taxonomy" id="1274662"/>
    <lineage>
        <taxon>Eukaryota</taxon>
        <taxon>Viridiplantae</taxon>
        <taxon>Chlorophyta</taxon>
        <taxon>core chlorophytes</taxon>
        <taxon>Trebouxiophyceae</taxon>
        <taxon>Trebouxiophyceae incertae sedis</taxon>
        <taxon>Coccomyxaceae</taxon>
        <taxon>Coccomyxa</taxon>
    </lineage>
</organism>
<dbReference type="InterPro" id="IPR003582">
    <property type="entry name" value="ShKT_dom"/>
</dbReference>
<dbReference type="Proteomes" id="UP001314263">
    <property type="component" value="Unassembled WGS sequence"/>
</dbReference>
<evidence type="ECO:0000256" key="1">
    <source>
        <dbReference type="SAM" id="MobiDB-lite"/>
    </source>
</evidence>
<keyword evidence="4" id="KW-1185">Reference proteome</keyword>
<dbReference type="CDD" id="cd19071">
    <property type="entry name" value="AKR_AKR1-5-like"/>
    <property type="match status" value="1"/>
</dbReference>
<accession>A0AAV1I9I4</accession>
<dbReference type="SUPFAM" id="SSF51430">
    <property type="entry name" value="NAD(P)-linked oxidoreductase"/>
    <property type="match status" value="1"/>
</dbReference>
<evidence type="ECO:0000259" key="2">
    <source>
        <dbReference type="PROSITE" id="PS51670"/>
    </source>
</evidence>
<evidence type="ECO:0000313" key="3">
    <source>
        <dbReference type="EMBL" id="CAK0782429.1"/>
    </source>
</evidence>
<dbReference type="AlphaFoldDB" id="A0AAV1I9I4"/>
<dbReference type="PANTHER" id="PTHR43827:SF8">
    <property type="entry name" value="ALDO_KETO REDUCTASE FAMILY PROTEIN"/>
    <property type="match status" value="1"/>
</dbReference>
<dbReference type="PROSITE" id="PS00063">
    <property type="entry name" value="ALDOKETO_REDUCTASE_3"/>
    <property type="match status" value="1"/>
</dbReference>
<feature type="region of interest" description="Disordered" evidence="1">
    <location>
        <begin position="82"/>
        <end position="148"/>
    </location>
</feature>
<dbReference type="GO" id="GO:0016491">
    <property type="term" value="F:oxidoreductase activity"/>
    <property type="evidence" value="ECO:0007669"/>
    <property type="project" value="InterPro"/>
</dbReference>
<dbReference type="InterPro" id="IPR023210">
    <property type="entry name" value="NADP_OxRdtase_dom"/>
</dbReference>
<dbReference type="Pfam" id="PF01549">
    <property type="entry name" value="ShK"/>
    <property type="match status" value="1"/>
</dbReference>
<dbReference type="PROSITE" id="PS51670">
    <property type="entry name" value="SHKT"/>
    <property type="match status" value="1"/>
</dbReference>
<name>A0AAV1I9I4_9CHLO</name>
<evidence type="ECO:0000313" key="4">
    <source>
        <dbReference type="Proteomes" id="UP001314263"/>
    </source>
</evidence>
<feature type="compositionally biased region" description="Basic and acidic residues" evidence="1">
    <location>
        <begin position="42"/>
        <end position="58"/>
    </location>
</feature>
<dbReference type="InterPro" id="IPR036812">
    <property type="entry name" value="NAD(P)_OxRdtase_dom_sf"/>
</dbReference>
<dbReference type="PANTHER" id="PTHR43827">
    <property type="entry name" value="2,5-DIKETO-D-GLUCONIC ACID REDUCTASE"/>
    <property type="match status" value="1"/>
</dbReference>